<name>A0A7C9TQR3_9MICO</name>
<dbReference type="PANTHER" id="PTHR38436:SF1">
    <property type="entry name" value="ESTER CYCLASE"/>
    <property type="match status" value="1"/>
</dbReference>
<comment type="caution">
    <text evidence="1">The sequence shown here is derived from an EMBL/GenBank/DDBJ whole genome shotgun (WGS) entry which is preliminary data.</text>
</comment>
<proteinExistence type="predicted"/>
<dbReference type="SUPFAM" id="SSF54427">
    <property type="entry name" value="NTF2-like"/>
    <property type="match status" value="1"/>
</dbReference>
<gene>
    <name evidence="1" type="ORF">G3T37_07000</name>
</gene>
<dbReference type="Proteomes" id="UP000479756">
    <property type="component" value="Unassembled WGS sequence"/>
</dbReference>
<evidence type="ECO:0000313" key="1">
    <source>
        <dbReference type="EMBL" id="NEM91101.1"/>
    </source>
</evidence>
<dbReference type="PANTHER" id="PTHR38436">
    <property type="entry name" value="POLYKETIDE CYCLASE SNOAL-LIKE DOMAIN"/>
    <property type="match status" value="1"/>
</dbReference>
<keyword evidence="2" id="KW-1185">Reference proteome</keyword>
<reference evidence="1 2" key="1">
    <citation type="journal article" date="2014" name="Int. J. Syst. Evol. Microbiol.">
        <title>Description of Galbitalea soli gen. nov., sp. nov., and Frondihabitans sucicola sp. nov.</title>
        <authorList>
            <person name="Kim S.J."/>
            <person name="Lim J.M."/>
            <person name="Ahn J.H."/>
            <person name="Weon H.Y."/>
            <person name="Hamada M."/>
            <person name="Suzuki K."/>
            <person name="Ahn T.Y."/>
            <person name="Kwon S.W."/>
        </authorList>
    </citation>
    <scope>NUCLEOTIDE SEQUENCE [LARGE SCALE GENOMIC DNA]</scope>
    <source>
        <strain evidence="1 2">NBRC 108727</strain>
    </source>
</reference>
<dbReference type="EMBL" id="JAAGWZ010000002">
    <property type="protein sequence ID" value="NEM91101.1"/>
    <property type="molecule type" value="Genomic_DNA"/>
</dbReference>
<sequence>MVRTDTPDRQQLIDLLHVFVRVTNGHDAQSLGLCIADQYRQHNPYAAQDLSGVIDYFVMMFTAFPDMHAELLDVMVDGDVISARCRVRGTHQADFLGFAATGRQFEIITVDYFRYRDGLFVEHWDVISVLELLVQLGVSPHESQQFLSTAKLNPSEEEEK</sequence>
<protein>
    <submittedName>
        <fullName evidence="1">Ester cyclase</fullName>
    </submittedName>
</protein>
<dbReference type="GO" id="GO:0030638">
    <property type="term" value="P:polyketide metabolic process"/>
    <property type="evidence" value="ECO:0007669"/>
    <property type="project" value="InterPro"/>
</dbReference>
<dbReference type="Gene3D" id="3.10.450.50">
    <property type="match status" value="1"/>
</dbReference>
<dbReference type="Pfam" id="PF07366">
    <property type="entry name" value="SnoaL"/>
    <property type="match status" value="1"/>
</dbReference>
<accession>A0A7C9TQR3</accession>
<dbReference type="InterPro" id="IPR032710">
    <property type="entry name" value="NTF2-like_dom_sf"/>
</dbReference>
<organism evidence="1 2">
    <name type="scientific">Galbitalea soli</name>
    <dbReference type="NCBI Taxonomy" id="1268042"/>
    <lineage>
        <taxon>Bacteria</taxon>
        <taxon>Bacillati</taxon>
        <taxon>Actinomycetota</taxon>
        <taxon>Actinomycetes</taxon>
        <taxon>Micrococcales</taxon>
        <taxon>Microbacteriaceae</taxon>
        <taxon>Galbitalea</taxon>
    </lineage>
</organism>
<dbReference type="RefSeq" id="WP_163472789.1">
    <property type="nucleotide sequence ID" value="NZ_JAAGWZ010000002.1"/>
</dbReference>
<dbReference type="AlphaFoldDB" id="A0A7C9TQR3"/>
<evidence type="ECO:0000313" key="2">
    <source>
        <dbReference type="Proteomes" id="UP000479756"/>
    </source>
</evidence>
<dbReference type="InterPro" id="IPR009959">
    <property type="entry name" value="Cyclase_SnoaL-like"/>
</dbReference>